<evidence type="ECO:0008006" key="3">
    <source>
        <dbReference type="Google" id="ProtNLM"/>
    </source>
</evidence>
<proteinExistence type="predicted"/>
<sequence>MTTFLPYKVLLYGARTPLGFLAARQLYVSSLCKEVAVYGPGLDFLRVSEGPSGAKFFSVEDVSSTPDSVHQSLKQKSKETSLPTVAVVLPDVAEALNDANFSATDEVRRFISVCELLGVRHTSLVLPSSLLGPSASLGGSVADLFRTQKGCERLSIFRPGFMTLKEPPELLTERMKSSQDPESKVPVHHEIPELKQPLTATLLEGLTIAWTAAFLPKMSPRRPVDALDLVTAVRLNIEQCECSPDADSEKGTATGGRQDSASEAATEAGEGGGGEGGSAAGTTSDKGKAKEVGPAVETLEYEDLLQILGKTHKA</sequence>
<evidence type="ECO:0000313" key="2">
    <source>
        <dbReference type="EMBL" id="CEM43705.1"/>
    </source>
</evidence>
<accession>A0A0G4HHU3</accession>
<organism evidence="2">
    <name type="scientific">Chromera velia CCMP2878</name>
    <dbReference type="NCBI Taxonomy" id="1169474"/>
    <lineage>
        <taxon>Eukaryota</taxon>
        <taxon>Sar</taxon>
        <taxon>Alveolata</taxon>
        <taxon>Colpodellida</taxon>
        <taxon>Chromeraceae</taxon>
        <taxon>Chromera</taxon>
    </lineage>
</organism>
<reference evidence="2" key="1">
    <citation type="submission" date="2014-11" db="EMBL/GenBank/DDBJ databases">
        <authorList>
            <person name="Otto D Thomas"/>
            <person name="Naeem Raeece"/>
        </authorList>
    </citation>
    <scope>NUCLEOTIDE SEQUENCE</scope>
</reference>
<feature type="region of interest" description="Disordered" evidence="1">
    <location>
        <begin position="243"/>
        <end position="295"/>
    </location>
</feature>
<gene>
    <name evidence="2" type="ORF">Cvel_27713</name>
</gene>
<name>A0A0G4HHU3_9ALVE</name>
<dbReference type="AlphaFoldDB" id="A0A0G4HHU3"/>
<dbReference type="VEuPathDB" id="CryptoDB:Cvel_27713"/>
<dbReference type="EMBL" id="CDMZ01002739">
    <property type="protein sequence ID" value="CEM43705.1"/>
    <property type="molecule type" value="Genomic_DNA"/>
</dbReference>
<feature type="compositionally biased region" description="Gly residues" evidence="1">
    <location>
        <begin position="269"/>
        <end position="279"/>
    </location>
</feature>
<protein>
    <recommendedName>
        <fullName evidence="3">NAD(P)-binding domain-containing protein</fullName>
    </recommendedName>
</protein>
<evidence type="ECO:0000256" key="1">
    <source>
        <dbReference type="SAM" id="MobiDB-lite"/>
    </source>
</evidence>